<evidence type="ECO:0000256" key="1">
    <source>
        <dbReference type="SAM" id="Phobius"/>
    </source>
</evidence>
<accession>A0A1I7WQP3</accession>
<dbReference type="WBParaSite" id="Hba_07462">
    <property type="protein sequence ID" value="Hba_07462"/>
    <property type="gene ID" value="Hba_07462"/>
</dbReference>
<evidence type="ECO:0000313" key="3">
    <source>
        <dbReference type="Proteomes" id="UP000095283"/>
    </source>
</evidence>
<protein>
    <submittedName>
        <fullName evidence="4">Phlebovirus_G2 domain-containing protein</fullName>
    </submittedName>
</protein>
<evidence type="ECO:0000313" key="4">
    <source>
        <dbReference type="WBParaSite" id="Hba_07462"/>
    </source>
</evidence>
<name>A0A1I7WQP3_HETBA</name>
<feature type="signal peptide" evidence="2">
    <location>
        <begin position="1"/>
        <end position="22"/>
    </location>
</feature>
<keyword evidence="1" id="KW-0472">Membrane</keyword>
<proteinExistence type="predicted"/>
<keyword evidence="3" id="KW-1185">Reference proteome</keyword>
<organism evidence="3 4">
    <name type="scientific">Heterorhabditis bacteriophora</name>
    <name type="common">Entomopathogenic nematode worm</name>
    <dbReference type="NCBI Taxonomy" id="37862"/>
    <lineage>
        <taxon>Eukaryota</taxon>
        <taxon>Metazoa</taxon>
        <taxon>Ecdysozoa</taxon>
        <taxon>Nematoda</taxon>
        <taxon>Chromadorea</taxon>
        <taxon>Rhabditida</taxon>
        <taxon>Rhabditina</taxon>
        <taxon>Rhabditomorpha</taxon>
        <taxon>Strongyloidea</taxon>
        <taxon>Heterorhabditidae</taxon>
        <taxon>Heterorhabditis</taxon>
    </lineage>
</organism>
<dbReference type="Proteomes" id="UP000095283">
    <property type="component" value="Unplaced"/>
</dbReference>
<keyword evidence="1" id="KW-1133">Transmembrane helix</keyword>
<reference evidence="4" key="1">
    <citation type="submission" date="2016-11" db="UniProtKB">
        <authorList>
            <consortium name="WormBaseParasite"/>
        </authorList>
    </citation>
    <scope>IDENTIFICATION</scope>
</reference>
<keyword evidence="2" id="KW-0732">Signal</keyword>
<dbReference type="AlphaFoldDB" id="A0A1I7WQP3"/>
<keyword evidence="1" id="KW-0812">Transmembrane</keyword>
<feature type="transmembrane region" description="Helical" evidence="1">
    <location>
        <begin position="206"/>
        <end position="234"/>
    </location>
</feature>
<evidence type="ECO:0000256" key="2">
    <source>
        <dbReference type="SAM" id="SignalP"/>
    </source>
</evidence>
<sequence length="249" mass="28191">MCSGLFIMCELLQLQYVHRVRAQYTRISPLTPPGTIYMTTQLSLTSETLQLVLCFSKICNGGSNCCGLTQHQPSQYSITIISKCVSKPGKWMCGPLIDLNGHFSHLTPRIHIPPLIHNCTCSTYYGKLLASTHNTYPKRYKVPFHLDTVIIYDYSEIKTLQIRFISIFIHKSLLFIVYTVLIYYIYDPHNLKLKVLSLVLRFPCLLLSVKFALSTLTTSCGSLKISIGLFVLLIRMNTLSSTLKSLARA</sequence>
<feature type="chain" id="PRO_5009310752" evidence="2">
    <location>
        <begin position="23"/>
        <end position="249"/>
    </location>
</feature>
<feature type="transmembrane region" description="Helical" evidence="1">
    <location>
        <begin position="164"/>
        <end position="186"/>
    </location>
</feature>